<name>A0A2P2LFN8_RHIMU</name>
<protein>
    <submittedName>
        <fullName evidence="1">Uncharacterized protein</fullName>
    </submittedName>
</protein>
<reference evidence="1" key="1">
    <citation type="submission" date="2018-02" db="EMBL/GenBank/DDBJ databases">
        <title>Rhizophora mucronata_Transcriptome.</title>
        <authorList>
            <person name="Meera S.P."/>
            <person name="Sreeshan A."/>
            <person name="Augustine A."/>
        </authorList>
    </citation>
    <scope>NUCLEOTIDE SEQUENCE</scope>
    <source>
        <tissue evidence="1">Leaf</tissue>
    </source>
</reference>
<proteinExistence type="predicted"/>
<evidence type="ECO:0000313" key="1">
    <source>
        <dbReference type="EMBL" id="MBX16778.1"/>
    </source>
</evidence>
<dbReference type="AlphaFoldDB" id="A0A2P2LFN8"/>
<organism evidence="1">
    <name type="scientific">Rhizophora mucronata</name>
    <name type="common">Asiatic mangrove</name>
    <dbReference type="NCBI Taxonomy" id="61149"/>
    <lineage>
        <taxon>Eukaryota</taxon>
        <taxon>Viridiplantae</taxon>
        <taxon>Streptophyta</taxon>
        <taxon>Embryophyta</taxon>
        <taxon>Tracheophyta</taxon>
        <taxon>Spermatophyta</taxon>
        <taxon>Magnoliopsida</taxon>
        <taxon>eudicotyledons</taxon>
        <taxon>Gunneridae</taxon>
        <taxon>Pentapetalae</taxon>
        <taxon>rosids</taxon>
        <taxon>fabids</taxon>
        <taxon>Malpighiales</taxon>
        <taxon>Rhizophoraceae</taxon>
        <taxon>Rhizophora</taxon>
    </lineage>
</organism>
<sequence length="39" mass="4348">MVLTSRHMNSTSMGLHSFTILTPNSFSVDYLIKITVSSM</sequence>
<dbReference type="EMBL" id="GGEC01036294">
    <property type="protein sequence ID" value="MBX16778.1"/>
    <property type="molecule type" value="Transcribed_RNA"/>
</dbReference>
<accession>A0A2P2LFN8</accession>